<evidence type="ECO:0000256" key="5">
    <source>
        <dbReference type="ARBA" id="ARBA00023136"/>
    </source>
</evidence>
<feature type="transmembrane region" description="Helical" evidence="7">
    <location>
        <begin position="265"/>
        <end position="291"/>
    </location>
</feature>
<feature type="transmembrane region" description="Helical" evidence="7">
    <location>
        <begin position="818"/>
        <end position="838"/>
    </location>
</feature>
<dbReference type="GO" id="GO:0022857">
    <property type="term" value="F:transmembrane transporter activity"/>
    <property type="evidence" value="ECO:0007669"/>
    <property type="project" value="TreeGrafter"/>
</dbReference>
<reference evidence="10 11" key="1">
    <citation type="submission" date="2020-08" db="EMBL/GenBank/DDBJ databases">
        <title>Genomic Encyclopedia of Type Strains, Phase III (KMG-III): the genomes of soil and plant-associated and newly described type strains.</title>
        <authorList>
            <person name="Whitman W."/>
        </authorList>
    </citation>
    <scope>NUCLEOTIDE SEQUENCE [LARGE SCALE GENOMIC DNA]</scope>
    <source>
        <strain evidence="10 11">CECT 3273</strain>
    </source>
</reference>
<keyword evidence="2" id="KW-1003">Cell membrane</keyword>
<feature type="transmembrane region" description="Helical" evidence="7">
    <location>
        <begin position="493"/>
        <end position="516"/>
    </location>
</feature>
<protein>
    <submittedName>
        <fullName evidence="10">ABC transport system permease protein</fullName>
    </submittedName>
</protein>
<keyword evidence="5 7" id="KW-0472">Membrane</keyword>
<feature type="domain" description="MacB-like periplasmic core" evidence="9">
    <location>
        <begin position="492"/>
        <end position="698"/>
    </location>
</feature>
<dbReference type="Pfam" id="PF02687">
    <property type="entry name" value="FtsX"/>
    <property type="match status" value="2"/>
</dbReference>
<evidence type="ECO:0000313" key="11">
    <source>
        <dbReference type="Proteomes" id="UP000579523"/>
    </source>
</evidence>
<name>A0A7W7PRR1_9ACTN</name>
<keyword evidence="4 7" id="KW-1133">Transmembrane helix</keyword>
<feature type="transmembrane region" description="Helical" evidence="7">
    <location>
        <begin position="410"/>
        <end position="431"/>
    </location>
</feature>
<dbReference type="GO" id="GO:0005886">
    <property type="term" value="C:plasma membrane"/>
    <property type="evidence" value="ECO:0007669"/>
    <property type="project" value="UniProtKB-SubCell"/>
</dbReference>
<feature type="transmembrane region" description="Helical" evidence="7">
    <location>
        <begin position="437"/>
        <end position="459"/>
    </location>
</feature>
<feature type="transmembrane region" description="Helical" evidence="7">
    <location>
        <begin position="724"/>
        <end position="753"/>
    </location>
</feature>
<feature type="transmembrane region" description="Helical" evidence="7">
    <location>
        <begin position="318"/>
        <end position="344"/>
    </location>
</feature>
<feature type="domain" description="ABC3 transporter permease C-terminal" evidence="8">
    <location>
        <begin position="270"/>
        <end position="390"/>
    </location>
</feature>
<comment type="caution">
    <text evidence="10">The sequence shown here is derived from an EMBL/GenBank/DDBJ whole genome shotgun (WGS) entry which is preliminary data.</text>
</comment>
<sequence>MLKAALRSFLAHKGRLLLSALAVVLSVAFVAGSLIFSDTVSRTFDRLFASSSADVTVSPRDDLESSVPTGAVQTVPASLAGRLARVAGVESAHPDVEVENITVVDGDNESVGPTTGAPTIAVDWYVSERSVVELTSGRTPRGDGEAVLDADTADARGVEIGDTLSVHARPGTFRVEVVGVATFTTTNPGAALVFLDPEVAAARLLGSADRATSVSVDAAPGVTDAELKRRVTAELGTGTYDVETADEQARTAADELGGFLDVIKYVMLGFAGIAVLVGVFLIVNTFSMLIAQRTRELGLLRALGADRRQVRRSVLTEAVLLGLIGSTLGLAAGIGLAFGLIRLMGVFGMNLKTTEMVIGWATPVTAYVVGVGVTFVAAYLPARRAAGVSPMAALADAEVAGVGRPLRVRAVVGSVVGALGAAALIGCVTSGETSAAASLLGLGVVLTLIATVIAGPLLVRPVIRVLGAAFPALFGPVGRMSQRNALRNPRRTGATAAALMVGLALVGGMSVASASMSRSFDEQIDKTLGADFVVQSATFMPFAQEVTDRVRDTEGVGLVVRQRFAPVAVRLPDGERIETTAAGYDDGVDDVARVTYASGDTAAALADGALAMDAGFAGEHDVRVGSTVPVEFPGGKRTELTVTALTDMEGGEGFGMRGGLFLGIATVEEYVPGGQDSALYVNAAAGTGADGLRDRLETALDPYPQVQVRDQADYKELVHDQIAVLLYLVYALLGLAIVIAVLGVVNTLALSVVERTREIGLLRAIGLARRQLRRMIRLESVVIAVFGAVLGLALGLVWGLCVQQVLALQGMTALAVPWGTVVAVVIGSAVVGIAAALLPALRASRMNVLEAIAHE</sequence>
<dbReference type="PANTHER" id="PTHR30572">
    <property type="entry name" value="MEMBRANE COMPONENT OF TRANSPORTER-RELATED"/>
    <property type="match status" value="1"/>
</dbReference>
<dbReference type="EMBL" id="JACHJI010000006">
    <property type="protein sequence ID" value="MBB4899912.1"/>
    <property type="molecule type" value="Genomic_DNA"/>
</dbReference>
<evidence type="ECO:0000256" key="7">
    <source>
        <dbReference type="SAM" id="Phobius"/>
    </source>
</evidence>
<dbReference type="InterPro" id="IPR003838">
    <property type="entry name" value="ABC3_permease_C"/>
</dbReference>
<keyword evidence="3 7" id="KW-0812">Transmembrane</keyword>
<organism evidence="10 11">
    <name type="scientific">Streptomyces griseomycini</name>
    <dbReference type="NCBI Taxonomy" id="66895"/>
    <lineage>
        <taxon>Bacteria</taxon>
        <taxon>Bacillati</taxon>
        <taxon>Actinomycetota</taxon>
        <taxon>Actinomycetes</taxon>
        <taxon>Kitasatosporales</taxon>
        <taxon>Streptomycetaceae</taxon>
        <taxon>Streptomyces</taxon>
    </lineage>
</organism>
<dbReference type="RefSeq" id="WP_184822987.1">
    <property type="nucleotide sequence ID" value="NZ_BMTK01000002.1"/>
</dbReference>
<evidence type="ECO:0000256" key="3">
    <source>
        <dbReference type="ARBA" id="ARBA00022692"/>
    </source>
</evidence>
<accession>A0A7W7PRR1</accession>
<evidence type="ECO:0000259" key="8">
    <source>
        <dbReference type="Pfam" id="PF02687"/>
    </source>
</evidence>
<feature type="transmembrane region" description="Helical" evidence="7">
    <location>
        <begin position="778"/>
        <end position="798"/>
    </location>
</feature>
<keyword evidence="11" id="KW-1185">Reference proteome</keyword>
<evidence type="ECO:0000256" key="1">
    <source>
        <dbReference type="ARBA" id="ARBA00004651"/>
    </source>
</evidence>
<evidence type="ECO:0000256" key="4">
    <source>
        <dbReference type="ARBA" id="ARBA00022989"/>
    </source>
</evidence>
<dbReference type="InterPro" id="IPR025857">
    <property type="entry name" value="MacB_PCD"/>
</dbReference>
<evidence type="ECO:0000256" key="2">
    <source>
        <dbReference type="ARBA" id="ARBA00022475"/>
    </source>
</evidence>
<evidence type="ECO:0000256" key="6">
    <source>
        <dbReference type="ARBA" id="ARBA00038076"/>
    </source>
</evidence>
<dbReference type="PANTHER" id="PTHR30572:SF4">
    <property type="entry name" value="ABC TRANSPORTER PERMEASE YTRF"/>
    <property type="match status" value="1"/>
</dbReference>
<proteinExistence type="inferred from homology"/>
<evidence type="ECO:0000313" key="10">
    <source>
        <dbReference type="EMBL" id="MBB4899912.1"/>
    </source>
</evidence>
<evidence type="ECO:0000259" key="9">
    <source>
        <dbReference type="Pfam" id="PF12704"/>
    </source>
</evidence>
<dbReference type="Proteomes" id="UP000579523">
    <property type="component" value="Unassembled WGS sequence"/>
</dbReference>
<comment type="subcellular location">
    <subcellularLocation>
        <location evidence="1">Cell membrane</location>
        <topology evidence="1">Multi-pass membrane protein</topology>
    </subcellularLocation>
</comment>
<dbReference type="Pfam" id="PF12704">
    <property type="entry name" value="MacB_PCD"/>
    <property type="match status" value="2"/>
</dbReference>
<dbReference type="AlphaFoldDB" id="A0A7W7PRR1"/>
<feature type="domain" description="ABC3 transporter permease C-terminal" evidence="8">
    <location>
        <begin position="732"/>
        <end position="848"/>
    </location>
</feature>
<feature type="domain" description="MacB-like periplasmic core" evidence="9">
    <location>
        <begin position="17"/>
        <end position="233"/>
    </location>
</feature>
<dbReference type="InterPro" id="IPR050250">
    <property type="entry name" value="Macrolide_Exporter_MacB"/>
</dbReference>
<comment type="similarity">
    <text evidence="6">Belongs to the ABC-4 integral membrane protein family.</text>
</comment>
<gene>
    <name evidence="10" type="ORF">FHS37_003973</name>
</gene>
<feature type="transmembrane region" description="Helical" evidence="7">
    <location>
        <begin position="364"/>
        <end position="382"/>
    </location>
</feature>